<accession>A0A2T7NKR8</accession>
<dbReference type="CDD" id="cd00192">
    <property type="entry name" value="PTKc"/>
    <property type="match status" value="1"/>
</dbReference>
<evidence type="ECO:0000259" key="2">
    <source>
        <dbReference type="PROSITE" id="PS50011"/>
    </source>
</evidence>
<sequence>MEVFKMTRTTDDKLEIRVDRALRPLINREVLLTVFEANYTTQEYTPPEPGMYSIILEVGDRANNTKYVRRLCLYDPSSQITSDPRYRLYVTSASDAANYSYQSDLSTPVSINWTNYFRNALHEDNALLGEVLVYPTQLENGKKNIPRDGPLDDHQGSRTVDAIPNERGIINFQVAFAKDHNGGRFQPLAPAFPLSGWANLGLNTSYTLPLDLSPSEADTVTLWVKATDAMNNVKIERTQVTFDSTPPSVQNLKFYMNVPVPGVDFSSVFDLTVRDPESGVAYVLWTFRRSNGVILYQEKVPGKRAETQTCSQDFTKCECTTAGHCFYFNQSYAVSNCHMMVEKESLQHETITVTANVTNMAGLVNVLTWMIYFLSNIRCRFSTSECERFPHYERQRDGNLDLSAILFQPHCIVGFTTASIIGIVIGLLILATLVTFIVLFVLWRKGKVLQQGVANERMRQVSNAFDNVRRMTVSAVRRSAFFNNAYTTDGDEIYQYAGMAFNSRQKWQYDKSTLTLIDQLTEGKFASIYEASISGLKGTAVVKMLRCGFTEDDARKMMGKINFFATRLEDHEHVLKFLGAVIDHPAWGPVMVLEYCQGGQLDQWLTCNRQNVNDDVMENLFRFSRDIASGMRHLASKQIVHKRLAARNVLLTATCEVKVAGFGPQCCEGDGDAEAENTRIPIKWSAPEVLMKKPGTEKSDVWSYGIVLWEIFSMGQVPYPSLHSSDLGRRLQGGYRMDKPELADDIHHEVMRDCWQYKPNRRPTFNTIHSTLSKQFTNRTSVGFYYDTNEISSGLSTY</sequence>
<protein>
    <recommendedName>
        <fullName evidence="2">Protein kinase domain-containing protein</fullName>
    </recommendedName>
</protein>
<dbReference type="InterPro" id="IPR011009">
    <property type="entry name" value="Kinase-like_dom_sf"/>
</dbReference>
<dbReference type="PRINTS" id="PR00109">
    <property type="entry name" value="TYRKINASE"/>
</dbReference>
<dbReference type="PANTHER" id="PTHR24416:SF621">
    <property type="entry name" value="TYROSINE KINASE RECEPTOR CAD96CA"/>
    <property type="match status" value="1"/>
</dbReference>
<dbReference type="GO" id="GO:0007169">
    <property type="term" value="P:cell surface receptor protein tyrosine kinase signaling pathway"/>
    <property type="evidence" value="ECO:0007669"/>
    <property type="project" value="TreeGrafter"/>
</dbReference>
<evidence type="ECO:0000256" key="1">
    <source>
        <dbReference type="SAM" id="Phobius"/>
    </source>
</evidence>
<dbReference type="SUPFAM" id="SSF56112">
    <property type="entry name" value="Protein kinase-like (PK-like)"/>
    <property type="match status" value="1"/>
</dbReference>
<organism evidence="3 4">
    <name type="scientific">Pomacea canaliculata</name>
    <name type="common">Golden apple snail</name>
    <dbReference type="NCBI Taxonomy" id="400727"/>
    <lineage>
        <taxon>Eukaryota</taxon>
        <taxon>Metazoa</taxon>
        <taxon>Spiralia</taxon>
        <taxon>Lophotrochozoa</taxon>
        <taxon>Mollusca</taxon>
        <taxon>Gastropoda</taxon>
        <taxon>Caenogastropoda</taxon>
        <taxon>Architaenioglossa</taxon>
        <taxon>Ampullarioidea</taxon>
        <taxon>Ampullariidae</taxon>
        <taxon>Pomacea</taxon>
    </lineage>
</organism>
<dbReference type="InterPro" id="IPR000719">
    <property type="entry name" value="Prot_kinase_dom"/>
</dbReference>
<reference evidence="3 4" key="1">
    <citation type="submission" date="2018-04" db="EMBL/GenBank/DDBJ databases">
        <title>The genome of golden apple snail Pomacea canaliculata provides insight into stress tolerance and invasive adaptation.</title>
        <authorList>
            <person name="Liu C."/>
            <person name="Liu B."/>
            <person name="Ren Y."/>
            <person name="Zhang Y."/>
            <person name="Wang H."/>
            <person name="Li S."/>
            <person name="Jiang F."/>
            <person name="Yin L."/>
            <person name="Zhang G."/>
            <person name="Qian W."/>
            <person name="Fan W."/>
        </authorList>
    </citation>
    <scope>NUCLEOTIDE SEQUENCE [LARGE SCALE GENOMIC DNA]</scope>
    <source>
        <strain evidence="3">SZHN2017</strain>
        <tissue evidence="3">Muscle</tissue>
    </source>
</reference>
<evidence type="ECO:0000313" key="4">
    <source>
        <dbReference type="Proteomes" id="UP000245119"/>
    </source>
</evidence>
<feature type="domain" description="Protein kinase" evidence="2">
    <location>
        <begin position="514"/>
        <end position="772"/>
    </location>
</feature>
<dbReference type="Proteomes" id="UP000245119">
    <property type="component" value="Linkage Group LG11"/>
</dbReference>
<comment type="caution">
    <text evidence="3">The sequence shown here is derived from an EMBL/GenBank/DDBJ whole genome shotgun (WGS) entry which is preliminary data.</text>
</comment>
<dbReference type="PANTHER" id="PTHR24416">
    <property type="entry name" value="TYROSINE-PROTEIN KINASE RECEPTOR"/>
    <property type="match status" value="1"/>
</dbReference>
<evidence type="ECO:0000313" key="3">
    <source>
        <dbReference type="EMBL" id="PVD21755.1"/>
    </source>
</evidence>
<dbReference type="EMBL" id="PZQS01000011">
    <property type="protein sequence ID" value="PVD21755.1"/>
    <property type="molecule type" value="Genomic_DNA"/>
</dbReference>
<dbReference type="Gene3D" id="1.10.510.10">
    <property type="entry name" value="Transferase(Phosphotransferase) domain 1"/>
    <property type="match status" value="1"/>
</dbReference>
<dbReference type="OrthoDB" id="6106621at2759"/>
<dbReference type="GO" id="GO:0043235">
    <property type="term" value="C:receptor complex"/>
    <property type="evidence" value="ECO:0007669"/>
    <property type="project" value="TreeGrafter"/>
</dbReference>
<dbReference type="Pfam" id="PF07714">
    <property type="entry name" value="PK_Tyr_Ser-Thr"/>
    <property type="match status" value="1"/>
</dbReference>
<keyword evidence="1" id="KW-0812">Transmembrane</keyword>
<gene>
    <name evidence="3" type="ORF">C0Q70_17556</name>
</gene>
<dbReference type="AlphaFoldDB" id="A0A2T7NKR8"/>
<dbReference type="GO" id="GO:0004714">
    <property type="term" value="F:transmembrane receptor protein tyrosine kinase activity"/>
    <property type="evidence" value="ECO:0007669"/>
    <property type="project" value="TreeGrafter"/>
</dbReference>
<proteinExistence type="predicted"/>
<dbReference type="FunFam" id="1.10.510.10:FF:001927">
    <property type="entry name" value="Receptor protein-tyrosine kinase"/>
    <property type="match status" value="1"/>
</dbReference>
<dbReference type="InterPro" id="IPR001245">
    <property type="entry name" value="Ser-Thr/Tyr_kinase_cat_dom"/>
</dbReference>
<keyword evidence="1" id="KW-0472">Membrane</keyword>
<dbReference type="PROSITE" id="PS50011">
    <property type="entry name" value="PROTEIN_KINASE_DOM"/>
    <property type="match status" value="1"/>
</dbReference>
<feature type="transmembrane region" description="Helical" evidence="1">
    <location>
        <begin position="420"/>
        <end position="443"/>
    </location>
</feature>
<name>A0A2T7NKR8_POMCA</name>
<keyword evidence="1" id="KW-1133">Transmembrane helix</keyword>
<dbReference type="GO" id="GO:0005524">
    <property type="term" value="F:ATP binding"/>
    <property type="evidence" value="ECO:0007669"/>
    <property type="project" value="InterPro"/>
</dbReference>
<dbReference type="STRING" id="400727.A0A2T7NKR8"/>
<dbReference type="GO" id="GO:0005886">
    <property type="term" value="C:plasma membrane"/>
    <property type="evidence" value="ECO:0007669"/>
    <property type="project" value="TreeGrafter"/>
</dbReference>
<dbReference type="InterPro" id="IPR050122">
    <property type="entry name" value="RTK"/>
</dbReference>
<keyword evidence="4" id="KW-1185">Reference proteome</keyword>